<dbReference type="OrthoDB" id="6916651at2"/>
<dbReference type="Gene3D" id="1.20.910.10">
    <property type="entry name" value="Heme oxygenase-like"/>
    <property type="match status" value="1"/>
</dbReference>
<dbReference type="InterPro" id="IPR016084">
    <property type="entry name" value="Haem_Oase-like_multi-hlx"/>
</dbReference>
<organism evidence="1 2">
    <name type="scientific">Fluviispira sanaruensis</name>
    <dbReference type="NCBI Taxonomy" id="2493639"/>
    <lineage>
        <taxon>Bacteria</taxon>
        <taxon>Pseudomonadati</taxon>
        <taxon>Bdellovibrionota</taxon>
        <taxon>Oligoflexia</taxon>
        <taxon>Silvanigrellales</taxon>
        <taxon>Silvanigrellaceae</taxon>
        <taxon>Fluviispira</taxon>
    </lineage>
</organism>
<name>A0A4P2VMU9_FLUSA</name>
<keyword evidence="2" id="KW-1185">Reference proteome</keyword>
<dbReference type="Proteomes" id="UP000291236">
    <property type="component" value="Chromosome"/>
</dbReference>
<reference evidence="1 2" key="1">
    <citation type="submission" date="2018-12" db="EMBL/GenBank/DDBJ databases">
        <title>Rubrispira sanarue gen. nov., sp., nov., a member of the order Silvanigrellales, isolated from a brackish lake in Hamamatsu Japan.</title>
        <authorList>
            <person name="Maejima Y."/>
            <person name="Iino T."/>
            <person name="Muraguchi Y."/>
            <person name="Fukuda K."/>
            <person name="Nojiri H."/>
            <person name="Ohkuma M."/>
            <person name="Moriuchi R."/>
            <person name="Dohra H."/>
            <person name="Kimbara K."/>
            <person name="Shintani M."/>
        </authorList>
    </citation>
    <scope>NUCLEOTIDE SEQUENCE [LARGE SCALE GENOMIC DNA]</scope>
    <source>
        <strain evidence="1 2">RF1110005</strain>
    </source>
</reference>
<evidence type="ECO:0000313" key="2">
    <source>
        <dbReference type="Proteomes" id="UP000291236"/>
    </source>
</evidence>
<dbReference type="KEGG" id="sbf:JCM31447_27850"/>
<evidence type="ECO:0000313" key="1">
    <source>
        <dbReference type="EMBL" id="BBH54321.1"/>
    </source>
</evidence>
<protein>
    <submittedName>
        <fullName evidence="1">Uncharacterized protein</fullName>
    </submittedName>
</protein>
<dbReference type="AlphaFoldDB" id="A0A4P2VMU9"/>
<sequence>MQYFTFEEAKKLFENEFSILFKNNKYTYDFHTADTFNSEYYRRHMVECVNRINMNNELDNYAIGKRINKDNILTKDFTYYLYDEFCHDDLFLHDLKEMGLSRDEALKTKTFFSTDLLMGYLNLQVSKYGALPAIAWGLGIRVLWTKLQWFYNR</sequence>
<gene>
    <name evidence="1" type="ORF">JCM31447_27850</name>
</gene>
<dbReference type="EMBL" id="AP019368">
    <property type="protein sequence ID" value="BBH54321.1"/>
    <property type="molecule type" value="Genomic_DNA"/>
</dbReference>
<proteinExistence type="predicted"/>
<dbReference type="RefSeq" id="WP_130611857.1">
    <property type="nucleotide sequence ID" value="NZ_AP019368.1"/>
</dbReference>
<accession>A0A4P2VMU9</accession>